<dbReference type="EMBL" id="MTKT01000826">
    <property type="protein sequence ID" value="OWM87197.1"/>
    <property type="molecule type" value="Genomic_DNA"/>
</dbReference>
<evidence type="ECO:0000313" key="2">
    <source>
        <dbReference type="EMBL" id="OWM87197.1"/>
    </source>
</evidence>
<dbReference type="Proteomes" id="UP000197138">
    <property type="component" value="Unassembled WGS sequence"/>
</dbReference>
<proteinExistence type="predicted"/>
<feature type="transmembrane region" description="Helical" evidence="1">
    <location>
        <begin position="20"/>
        <end position="40"/>
    </location>
</feature>
<keyword evidence="1" id="KW-1133">Transmembrane helix</keyword>
<keyword evidence="1" id="KW-0812">Transmembrane</keyword>
<reference evidence="3" key="1">
    <citation type="journal article" date="2017" name="Plant J.">
        <title>The pomegranate (Punica granatum L.) genome and the genomics of punicalagin biosynthesis.</title>
        <authorList>
            <person name="Qin G."/>
            <person name="Xu C."/>
            <person name="Ming R."/>
            <person name="Tang H."/>
            <person name="Guyot R."/>
            <person name="Kramer E.M."/>
            <person name="Hu Y."/>
            <person name="Yi X."/>
            <person name="Qi Y."/>
            <person name="Xu X."/>
            <person name="Gao Z."/>
            <person name="Pan H."/>
            <person name="Jian J."/>
            <person name="Tian Y."/>
            <person name="Yue Z."/>
            <person name="Xu Y."/>
        </authorList>
    </citation>
    <scope>NUCLEOTIDE SEQUENCE [LARGE SCALE GENOMIC DNA]</scope>
    <source>
        <strain evidence="3">cv. Dabenzi</strain>
    </source>
</reference>
<dbReference type="AlphaFoldDB" id="A0A218XQE8"/>
<gene>
    <name evidence="2" type="ORF">CDL15_Pgr010229</name>
</gene>
<accession>A0A218XQE8</accession>
<comment type="caution">
    <text evidence="2">The sequence shown here is derived from an EMBL/GenBank/DDBJ whole genome shotgun (WGS) entry which is preliminary data.</text>
</comment>
<keyword evidence="1" id="KW-0472">Membrane</keyword>
<sequence>MAAQGRGQRKLQSQQTPLKARSLAVSGFAGNLAWAVVIGFETFVARNHSTLSLVSRIGAPAALVPLR</sequence>
<evidence type="ECO:0000313" key="3">
    <source>
        <dbReference type="Proteomes" id="UP000197138"/>
    </source>
</evidence>
<name>A0A218XQE8_PUNGR</name>
<evidence type="ECO:0000256" key="1">
    <source>
        <dbReference type="SAM" id="Phobius"/>
    </source>
</evidence>
<protein>
    <submittedName>
        <fullName evidence="2">Uncharacterized protein</fullName>
    </submittedName>
</protein>
<organism evidence="2 3">
    <name type="scientific">Punica granatum</name>
    <name type="common">Pomegranate</name>
    <dbReference type="NCBI Taxonomy" id="22663"/>
    <lineage>
        <taxon>Eukaryota</taxon>
        <taxon>Viridiplantae</taxon>
        <taxon>Streptophyta</taxon>
        <taxon>Embryophyta</taxon>
        <taxon>Tracheophyta</taxon>
        <taxon>Spermatophyta</taxon>
        <taxon>Magnoliopsida</taxon>
        <taxon>eudicotyledons</taxon>
        <taxon>Gunneridae</taxon>
        <taxon>Pentapetalae</taxon>
        <taxon>rosids</taxon>
        <taxon>malvids</taxon>
        <taxon>Myrtales</taxon>
        <taxon>Lythraceae</taxon>
        <taxon>Punica</taxon>
    </lineage>
</organism>